<proteinExistence type="predicted"/>
<dbReference type="PANTHER" id="PTHR39515:SF2">
    <property type="entry name" value="HTH-TYPE TRANSCRIPTIONAL REGULATOR RV0880"/>
    <property type="match status" value="1"/>
</dbReference>
<evidence type="ECO:0000259" key="1">
    <source>
        <dbReference type="Pfam" id="PF01047"/>
    </source>
</evidence>
<dbReference type="EMBL" id="JBHTIS010002748">
    <property type="protein sequence ID" value="MFD1050312.1"/>
    <property type="molecule type" value="Genomic_DNA"/>
</dbReference>
<evidence type="ECO:0000313" key="2">
    <source>
        <dbReference type="EMBL" id="MFD1050312.1"/>
    </source>
</evidence>
<keyword evidence="3" id="KW-1185">Reference proteome</keyword>
<comment type="caution">
    <text evidence="2">The sequence shown here is derived from an EMBL/GenBank/DDBJ whole genome shotgun (WGS) entry which is preliminary data.</text>
</comment>
<gene>
    <name evidence="2" type="ORF">ACFQ1S_34705</name>
</gene>
<dbReference type="Proteomes" id="UP001597045">
    <property type="component" value="Unassembled WGS sequence"/>
</dbReference>
<evidence type="ECO:0000313" key="3">
    <source>
        <dbReference type="Proteomes" id="UP001597045"/>
    </source>
</evidence>
<dbReference type="Gene3D" id="1.10.10.10">
    <property type="entry name" value="Winged helix-like DNA-binding domain superfamily/Winged helix DNA-binding domain"/>
    <property type="match status" value="1"/>
</dbReference>
<protein>
    <submittedName>
        <fullName evidence="2">MarR family transcriptional regulator</fullName>
    </submittedName>
</protein>
<dbReference type="InterPro" id="IPR052526">
    <property type="entry name" value="HTH-type_Bedaq_tolerance"/>
</dbReference>
<accession>A0ABW3MHY8</accession>
<dbReference type="Pfam" id="PF01047">
    <property type="entry name" value="MarR"/>
    <property type="match status" value="1"/>
</dbReference>
<feature type="domain" description="HTH marR-type" evidence="1">
    <location>
        <begin position="30"/>
        <end position="74"/>
    </location>
</feature>
<reference evidence="3" key="1">
    <citation type="journal article" date="2019" name="Int. J. Syst. Evol. Microbiol.">
        <title>The Global Catalogue of Microorganisms (GCM) 10K type strain sequencing project: providing services to taxonomists for standard genome sequencing and annotation.</title>
        <authorList>
            <consortium name="The Broad Institute Genomics Platform"/>
            <consortium name="The Broad Institute Genome Sequencing Center for Infectious Disease"/>
            <person name="Wu L."/>
            <person name="Ma J."/>
        </authorList>
    </citation>
    <scope>NUCLEOTIDE SEQUENCE [LARGE SCALE GENOMIC DNA]</scope>
    <source>
        <strain evidence="3">JCM 31486</strain>
    </source>
</reference>
<dbReference type="InterPro" id="IPR036388">
    <property type="entry name" value="WH-like_DNA-bd_sf"/>
</dbReference>
<dbReference type="PANTHER" id="PTHR39515">
    <property type="entry name" value="CONSERVED PROTEIN"/>
    <property type="match status" value="1"/>
</dbReference>
<organism evidence="2 3">
    <name type="scientific">Kibdelosporangium lantanae</name>
    <dbReference type="NCBI Taxonomy" id="1497396"/>
    <lineage>
        <taxon>Bacteria</taxon>
        <taxon>Bacillati</taxon>
        <taxon>Actinomycetota</taxon>
        <taxon>Actinomycetes</taxon>
        <taxon>Pseudonocardiales</taxon>
        <taxon>Pseudonocardiaceae</taxon>
        <taxon>Kibdelosporangium</taxon>
    </lineage>
</organism>
<name>A0ABW3MHY8_9PSEU</name>
<dbReference type="InterPro" id="IPR000835">
    <property type="entry name" value="HTH_MarR-typ"/>
</dbReference>
<dbReference type="SUPFAM" id="SSF46785">
    <property type="entry name" value="Winged helix' DNA-binding domain"/>
    <property type="match status" value="1"/>
</dbReference>
<dbReference type="InterPro" id="IPR036390">
    <property type="entry name" value="WH_DNA-bd_sf"/>
</dbReference>
<sequence>MTTEQQAFDIVIALHRLLRTLRHAVRNNSLQPTQVIVLSQLVTYGPMRVGELASRVPCSQPTATVAVTSLESTGHV</sequence>
<feature type="non-terminal residue" evidence="2">
    <location>
        <position position="76"/>
    </location>
</feature>